<dbReference type="InterPro" id="IPR015854">
    <property type="entry name" value="ABC_transpr_LolD-like"/>
</dbReference>
<dbReference type="GO" id="GO:0005524">
    <property type="term" value="F:ATP binding"/>
    <property type="evidence" value="ECO:0007669"/>
    <property type="project" value="UniProtKB-KW"/>
</dbReference>
<accession>A0ABN2NMB5</accession>
<evidence type="ECO:0000313" key="7">
    <source>
        <dbReference type="Proteomes" id="UP001501094"/>
    </source>
</evidence>
<dbReference type="EMBL" id="BAAANL010000010">
    <property type="protein sequence ID" value="GAA1875297.1"/>
    <property type="molecule type" value="Genomic_DNA"/>
</dbReference>
<comment type="caution">
    <text evidence="6">The sequence shown here is derived from an EMBL/GenBank/DDBJ whole genome shotgun (WGS) entry which is preliminary data.</text>
</comment>
<dbReference type="SMART" id="SM00382">
    <property type="entry name" value="AAA"/>
    <property type="match status" value="1"/>
</dbReference>
<dbReference type="Gene3D" id="3.40.50.300">
    <property type="entry name" value="P-loop containing nucleotide triphosphate hydrolases"/>
    <property type="match status" value="1"/>
</dbReference>
<organism evidence="6 7">
    <name type="scientific">Myceligenerans crystallogenes</name>
    <dbReference type="NCBI Taxonomy" id="316335"/>
    <lineage>
        <taxon>Bacteria</taxon>
        <taxon>Bacillati</taxon>
        <taxon>Actinomycetota</taxon>
        <taxon>Actinomycetes</taxon>
        <taxon>Micrococcales</taxon>
        <taxon>Promicromonosporaceae</taxon>
        <taxon>Myceligenerans</taxon>
    </lineage>
</organism>
<reference evidence="6 7" key="1">
    <citation type="journal article" date="2019" name="Int. J. Syst. Evol. Microbiol.">
        <title>The Global Catalogue of Microorganisms (GCM) 10K type strain sequencing project: providing services to taxonomists for standard genome sequencing and annotation.</title>
        <authorList>
            <consortium name="The Broad Institute Genomics Platform"/>
            <consortium name="The Broad Institute Genome Sequencing Center for Infectious Disease"/>
            <person name="Wu L."/>
            <person name="Ma J."/>
        </authorList>
    </citation>
    <scope>NUCLEOTIDE SEQUENCE [LARGE SCALE GENOMIC DNA]</scope>
    <source>
        <strain evidence="6 7">JCM 14326</strain>
    </source>
</reference>
<dbReference type="InterPro" id="IPR017911">
    <property type="entry name" value="MacB-like_ATP-bd"/>
</dbReference>
<dbReference type="PROSITE" id="PS50893">
    <property type="entry name" value="ABC_TRANSPORTER_2"/>
    <property type="match status" value="1"/>
</dbReference>
<dbReference type="PANTHER" id="PTHR24220:SF685">
    <property type="entry name" value="ABC TRANSPORTER RELATED"/>
    <property type="match status" value="1"/>
</dbReference>
<gene>
    <name evidence="6" type="ORF">GCM10009751_38790</name>
</gene>
<evidence type="ECO:0000256" key="2">
    <source>
        <dbReference type="ARBA" id="ARBA00022741"/>
    </source>
</evidence>
<dbReference type="CDD" id="cd03255">
    <property type="entry name" value="ABC_MJ0796_LolCDE_FtsE"/>
    <property type="match status" value="1"/>
</dbReference>
<dbReference type="InterPro" id="IPR003593">
    <property type="entry name" value="AAA+_ATPase"/>
</dbReference>
<evidence type="ECO:0000256" key="4">
    <source>
        <dbReference type="SAM" id="MobiDB-lite"/>
    </source>
</evidence>
<keyword evidence="1" id="KW-0813">Transport</keyword>
<dbReference type="PROSITE" id="PS00211">
    <property type="entry name" value="ABC_TRANSPORTER_1"/>
    <property type="match status" value="1"/>
</dbReference>
<evidence type="ECO:0000256" key="3">
    <source>
        <dbReference type="ARBA" id="ARBA00022840"/>
    </source>
</evidence>
<proteinExistence type="predicted"/>
<dbReference type="Pfam" id="PF00005">
    <property type="entry name" value="ABC_tran"/>
    <property type="match status" value="1"/>
</dbReference>
<dbReference type="InterPro" id="IPR027417">
    <property type="entry name" value="P-loop_NTPase"/>
</dbReference>
<dbReference type="Proteomes" id="UP001501094">
    <property type="component" value="Unassembled WGS sequence"/>
</dbReference>
<dbReference type="SUPFAM" id="SSF52540">
    <property type="entry name" value="P-loop containing nucleoside triphosphate hydrolases"/>
    <property type="match status" value="1"/>
</dbReference>
<keyword evidence="7" id="KW-1185">Reference proteome</keyword>
<name>A0ABN2NMB5_9MICO</name>
<keyword evidence="3 6" id="KW-0067">ATP-binding</keyword>
<sequence length="313" mass="33788">MSETTTMTRRDPEEAGAPAGREPADRALVECESLVRIYQAEGIEVQALQGLDLRVEPREVVAVVGASGSGKSTLLGILSGLDTPTAGRVRVGSWDLTAMTRAQRVTYRRETVGFVWQQATRNLLPYLTAAQNVDFPQAVAGVPRAARAARTRELLAMLGIEECADRRPGQLSGGQQQRVAIAVGLANGPELLLADEPTGELDTTTSAEVLAALRTANAELGTTIVVVTHDPGVSEHVRRTVAIRDGRTSSEVVRSTRTRDDGTEHTVAEEFAVLDRAGRVQLPREYRAALDLVGRVRLALEEHQITVRSGREN</sequence>
<evidence type="ECO:0000259" key="5">
    <source>
        <dbReference type="PROSITE" id="PS50893"/>
    </source>
</evidence>
<evidence type="ECO:0000256" key="1">
    <source>
        <dbReference type="ARBA" id="ARBA00022448"/>
    </source>
</evidence>
<dbReference type="PANTHER" id="PTHR24220">
    <property type="entry name" value="IMPORT ATP-BINDING PROTEIN"/>
    <property type="match status" value="1"/>
</dbReference>
<feature type="region of interest" description="Disordered" evidence="4">
    <location>
        <begin position="1"/>
        <end position="23"/>
    </location>
</feature>
<keyword evidence="2" id="KW-0547">Nucleotide-binding</keyword>
<evidence type="ECO:0000313" key="6">
    <source>
        <dbReference type="EMBL" id="GAA1875297.1"/>
    </source>
</evidence>
<dbReference type="RefSeq" id="WP_425561135.1">
    <property type="nucleotide sequence ID" value="NZ_BAAANL010000010.1"/>
</dbReference>
<feature type="domain" description="ABC transporter" evidence="5">
    <location>
        <begin position="29"/>
        <end position="270"/>
    </location>
</feature>
<protein>
    <submittedName>
        <fullName evidence="6">ABC transporter ATP-binding protein</fullName>
    </submittedName>
</protein>
<dbReference type="InterPro" id="IPR017871">
    <property type="entry name" value="ABC_transporter-like_CS"/>
</dbReference>
<dbReference type="InterPro" id="IPR003439">
    <property type="entry name" value="ABC_transporter-like_ATP-bd"/>
</dbReference>